<proteinExistence type="predicted"/>
<reference evidence="2" key="1">
    <citation type="journal article" date="2019" name="PLoS Negl. Trop. Dis.">
        <title>Revisiting the worldwide diversity of Leptospira species in the environment.</title>
        <authorList>
            <person name="Vincent A.T."/>
            <person name="Schiettekatte O."/>
            <person name="Bourhy P."/>
            <person name="Veyrier F.J."/>
            <person name="Picardeau M."/>
        </authorList>
    </citation>
    <scope>NUCLEOTIDE SEQUENCE [LARGE SCALE GENOMIC DNA]</scope>
    <source>
        <strain evidence="2">201601955</strain>
    </source>
</reference>
<protein>
    <submittedName>
        <fullName evidence="1">N-acetyltransferase</fullName>
    </submittedName>
</protein>
<dbReference type="Proteomes" id="UP000298112">
    <property type="component" value="Unassembled WGS sequence"/>
</dbReference>
<accession>A0ABY2NJI7</accession>
<dbReference type="SUPFAM" id="SSF55729">
    <property type="entry name" value="Acyl-CoA N-acyltransferases (Nat)"/>
    <property type="match status" value="1"/>
</dbReference>
<evidence type="ECO:0000313" key="2">
    <source>
        <dbReference type="Proteomes" id="UP000298112"/>
    </source>
</evidence>
<comment type="caution">
    <text evidence="1">The sequence shown here is derived from an EMBL/GenBank/DDBJ whole genome shotgun (WGS) entry which is preliminary data.</text>
</comment>
<dbReference type="InterPro" id="IPR016181">
    <property type="entry name" value="Acyl_CoA_acyltransferase"/>
</dbReference>
<dbReference type="Gene3D" id="3.40.630.30">
    <property type="match status" value="1"/>
</dbReference>
<name>A0ABY2NJI7_9LEPT</name>
<organism evidence="1 2">
    <name type="scientific">Leptospira vanthielii</name>
    <dbReference type="NCBI Taxonomy" id="293085"/>
    <lineage>
        <taxon>Bacteria</taxon>
        <taxon>Pseudomonadati</taxon>
        <taxon>Spirochaetota</taxon>
        <taxon>Spirochaetia</taxon>
        <taxon>Leptospirales</taxon>
        <taxon>Leptospiraceae</taxon>
        <taxon>Leptospira</taxon>
    </lineage>
</organism>
<sequence length="226" mass="26827">MTIEEIKKLIAAGKIKPLGNELKNGKIESKNKKHQYKIFHGWDIARASKTDNEWGRFNLELLDSIMNKGYNKESLEKVLQGVQLHDYHWSWLAKHQETTSDRYNWFFLDVNGLTEAICLTFHPKQSVFDSSEIFYIEYIAVAPWNRLNPYQERKFSGLGSVLVQSVCEYFIEKHKYNFRFSLHSVKAAETFYKKIGMTKFPEHDKENLYYYEMTNPKEYIIKEENV</sequence>
<dbReference type="RefSeq" id="WP_135660652.1">
    <property type="nucleotide sequence ID" value="NZ_RQHF01000038.1"/>
</dbReference>
<keyword evidence="2" id="KW-1185">Reference proteome</keyword>
<evidence type="ECO:0000313" key="1">
    <source>
        <dbReference type="EMBL" id="TGM45981.1"/>
    </source>
</evidence>
<gene>
    <name evidence="1" type="ORF">EHQ95_17490</name>
</gene>
<dbReference type="EMBL" id="RQHF01000038">
    <property type="protein sequence ID" value="TGM45981.1"/>
    <property type="molecule type" value="Genomic_DNA"/>
</dbReference>